<feature type="signal peptide" evidence="1">
    <location>
        <begin position="1"/>
        <end position="23"/>
    </location>
</feature>
<reference evidence="2" key="1">
    <citation type="submission" date="2023-05" db="EMBL/GenBank/DDBJ databases">
        <title>Anaerotaeda fermentans gen. nov., sp. nov., a novel anaerobic planctomycete of the new family within the order Sedimentisphaerales isolated from Taman Peninsula, Russia.</title>
        <authorList>
            <person name="Khomyakova M.A."/>
            <person name="Merkel A.Y."/>
            <person name="Slobodkin A.I."/>
        </authorList>
    </citation>
    <scope>NUCLEOTIDE SEQUENCE</scope>
    <source>
        <strain evidence="2">M17dextr</strain>
    </source>
</reference>
<proteinExistence type="predicted"/>
<keyword evidence="1" id="KW-0732">Signal</keyword>
<comment type="caution">
    <text evidence="2">The sequence shown here is derived from an EMBL/GenBank/DDBJ whole genome shotgun (WGS) entry which is preliminary data.</text>
</comment>
<dbReference type="RefSeq" id="WP_349247064.1">
    <property type="nucleotide sequence ID" value="NZ_JASCXX010000045.1"/>
</dbReference>
<dbReference type="InterPro" id="IPR017853">
    <property type="entry name" value="GH"/>
</dbReference>
<feature type="chain" id="PRO_5044003640" description="Glycoside hydrolase family 5 domain-containing protein" evidence="1">
    <location>
        <begin position="24"/>
        <end position="344"/>
    </location>
</feature>
<dbReference type="AlphaFoldDB" id="A0AAW6U481"/>
<dbReference type="Gene3D" id="3.20.20.80">
    <property type="entry name" value="Glycosidases"/>
    <property type="match status" value="1"/>
</dbReference>
<evidence type="ECO:0008006" key="4">
    <source>
        <dbReference type="Google" id="ProtNLM"/>
    </source>
</evidence>
<dbReference type="SUPFAM" id="SSF51445">
    <property type="entry name" value="(Trans)glycosidases"/>
    <property type="match status" value="1"/>
</dbReference>
<keyword evidence="3" id="KW-1185">Reference proteome</keyword>
<protein>
    <recommendedName>
        <fullName evidence="4">Glycoside hydrolase family 5 domain-containing protein</fullName>
    </recommendedName>
</protein>
<evidence type="ECO:0000313" key="3">
    <source>
        <dbReference type="Proteomes" id="UP001431776"/>
    </source>
</evidence>
<name>A0AAW6U481_9BACT</name>
<sequence>MTGTRMYGMLVVFPAILSFAATAGVHTGPVDVQDAFVPRTRVSIRNGRWHLNDAITYRGALAEGLLMNVRMVNAVFEDLNRSDFDPEANADEFIAHVPEYVAQGVRAFTLCLQGGMPGYEGALNSAFRPDGSLRESYLRRVQRVIEACDRHGVVVILGCYYQRQDQVLTSDEAVRAGVVNAAKWIAQRGFTNVMMEIANEFGHGGFDHRLLRTAEGIAELIDLAKATSPGLLVSASGLGNGRLPERVARASDFLLIHFNNTPLEEIGARIGALTKFDKPIVCNEDDKVGDEGAKAAGVSVVHGASWGFMHVEVNQRFPFRFQGAADDPVVYAAIRRVTSTQNGL</sequence>
<evidence type="ECO:0000313" key="2">
    <source>
        <dbReference type="EMBL" id="MDI6451655.1"/>
    </source>
</evidence>
<dbReference type="Proteomes" id="UP001431776">
    <property type="component" value="Unassembled WGS sequence"/>
</dbReference>
<organism evidence="2 3">
    <name type="scientific">Anaerobaca lacustris</name>
    <dbReference type="NCBI Taxonomy" id="3044600"/>
    <lineage>
        <taxon>Bacteria</taxon>
        <taxon>Pseudomonadati</taxon>
        <taxon>Planctomycetota</taxon>
        <taxon>Phycisphaerae</taxon>
        <taxon>Sedimentisphaerales</taxon>
        <taxon>Anaerobacaceae</taxon>
        <taxon>Anaerobaca</taxon>
    </lineage>
</organism>
<dbReference type="EMBL" id="JASCXX010000045">
    <property type="protein sequence ID" value="MDI6451655.1"/>
    <property type="molecule type" value="Genomic_DNA"/>
</dbReference>
<accession>A0AAW6U481</accession>
<gene>
    <name evidence="2" type="ORF">QJ522_21520</name>
</gene>
<evidence type="ECO:0000256" key="1">
    <source>
        <dbReference type="SAM" id="SignalP"/>
    </source>
</evidence>